<organism evidence="2">
    <name type="scientific">Candidatus Thiothrix putei</name>
    <dbReference type="NCBI Taxonomy" id="3080811"/>
    <lineage>
        <taxon>Bacteria</taxon>
        <taxon>Pseudomonadati</taxon>
        <taxon>Pseudomonadota</taxon>
        <taxon>Gammaproteobacteria</taxon>
        <taxon>Thiotrichales</taxon>
        <taxon>Thiotrichaceae</taxon>
        <taxon>Thiothrix</taxon>
    </lineage>
</organism>
<keyword evidence="1" id="KW-0472">Membrane</keyword>
<feature type="transmembrane region" description="Helical" evidence="1">
    <location>
        <begin position="41"/>
        <end position="67"/>
    </location>
</feature>
<reference evidence="2" key="1">
    <citation type="journal article" date="2023" name="Int. J. Mol. Sci.">
        <title>Metagenomics Revealed a New Genus 'Candidatus Thiocaldithrix dubininis' gen. nov., sp. nov. and a New Species 'Candidatus Thiothrix putei' sp. nov. in the Family Thiotrichaceae, Some Members of Which Have Traits of Both Na+- and H+-Motive Energetics.</title>
        <authorList>
            <person name="Ravin N.V."/>
            <person name="Muntyan M.S."/>
            <person name="Smolyakov D.D."/>
            <person name="Rudenko T.S."/>
            <person name="Beletsky A.V."/>
            <person name="Mardanov A.V."/>
            <person name="Grabovich M.Y."/>
        </authorList>
    </citation>
    <scope>NUCLEOTIDE SEQUENCE</scope>
    <source>
        <strain evidence="2">GKL-02</strain>
    </source>
</reference>
<keyword evidence="1" id="KW-1133">Transmembrane helix</keyword>
<proteinExistence type="predicted"/>
<dbReference type="KEGG" id="tput:QJT81_15470"/>
<reference evidence="2" key="2">
    <citation type="submission" date="2023-04" db="EMBL/GenBank/DDBJ databases">
        <authorList>
            <person name="Beletskiy A.V."/>
            <person name="Mardanov A.V."/>
            <person name="Ravin N.V."/>
        </authorList>
    </citation>
    <scope>NUCLEOTIDE SEQUENCE</scope>
    <source>
        <strain evidence="2">GKL-02</strain>
    </source>
</reference>
<sequence length="76" mass="8523">MLQLFWTPLAINFFIELLMVSLLTSYFAVRLANALRTRVNVKIAFFLLLTFASASCGTLLQFLGIALHPDYGTVPK</sequence>
<evidence type="ECO:0000256" key="1">
    <source>
        <dbReference type="SAM" id="Phobius"/>
    </source>
</evidence>
<keyword evidence="1" id="KW-0812">Transmembrane</keyword>
<dbReference type="Proteomes" id="UP001301326">
    <property type="component" value="Chromosome"/>
</dbReference>
<protein>
    <submittedName>
        <fullName evidence="2">Uncharacterized protein</fullName>
    </submittedName>
</protein>
<feature type="transmembrane region" description="Helical" evidence="1">
    <location>
        <begin position="6"/>
        <end position="29"/>
    </location>
</feature>
<accession>A0AA95HCP8</accession>
<dbReference type="EMBL" id="CP124756">
    <property type="protein sequence ID" value="WGZ93203.1"/>
    <property type="molecule type" value="Genomic_DNA"/>
</dbReference>
<evidence type="ECO:0000313" key="2">
    <source>
        <dbReference type="EMBL" id="WGZ93203.1"/>
    </source>
</evidence>
<name>A0AA95HCP8_9GAMM</name>
<gene>
    <name evidence="2" type="ORF">QJT81_15470</name>
</gene>
<dbReference type="AlphaFoldDB" id="A0AA95HCP8"/>